<evidence type="ECO:0000313" key="7">
    <source>
        <dbReference type="Proteomes" id="UP000050795"/>
    </source>
</evidence>
<accession>A0AA85JMS9</accession>
<reference evidence="7" key="1">
    <citation type="submission" date="2022-06" db="EMBL/GenBank/DDBJ databases">
        <authorList>
            <person name="Berger JAMES D."/>
            <person name="Berger JAMES D."/>
        </authorList>
    </citation>
    <scope>NUCLEOTIDE SEQUENCE [LARGE SCALE GENOMIC DNA]</scope>
</reference>
<dbReference type="SUPFAM" id="SSF57850">
    <property type="entry name" value="RING/U-box"/>
    <property type="match status" value="1"/>
</dbReference>
<feature type="domain" description="Interferon regulatory factor 2-binding protein 1/2-like zinc finger" evidence="5">
    <location>
        <begin position="19"/>
        <end position="67"/>
    </location>
</feature>
<evidence type="ECO:0000256" key="3">
    <source>
        <dbReference type="ARBA" id="ARBA00023242"/>
    </source>
</evidence>
<comment type="similarity">
    <text evidence="2">Belongs to the IRF2BP family.</text>
</comment>
<dbReference type="GO" id="GO:0005634">
    <property type="term" value="C:nucleus"/>
    <property type="evidence" value="ECO:0007669"/>
    <property type="project" value="UniProtKB-SubCell"/>
</dbReference>
<dbReference type="GO" id="GO:0006357">
    <property type="term" value="P:regulation of transcription by RNA polymerase II"/>
    <property type="evidence" value="ECO:0007669"/>
    <property type="project" value="TreeGrafter"/>
</dbReference>
<dbReference type="PANTHER" id="PTHR10816">
    <property type="entry name" value="MYELIN TRANSCRIPTION FACTOR 1-RELATED"/>
    <property type="match status" value="1"/>
</dbReference>
<evidence type="ECO:0000256" key="1">
    <source>
        <dbReference type="ARBA" id="ARBA00004123"/>
    </source>
</evidence>
<evidence type="ECO:0000259" key="6">
    <source>
        <dbReference type="Pfam" id="PF25454"/>
    </source>
</evidence>
<feature type="compositionally biased region" description="Polar residues" evidence="4">
    <location>
        <begin position="963"/>
        <end position="973"/>
    </location>
</feature>
<proteinExistence type="inferred from homology"/>
<feature type="compositionally biased region" description="Low complexity" evidence="4">
    <location>
        <begin position="171"/>
        <end position="193"/>
    </location>
</feature>
<dbReference type="Pfam" id="PF11261">
    <property type="entry name" value="IRF-2BP1_2"/>
    <property type="match status" value="1"/>
</dbReference>
<dbReference type="Pfam" id="PF25454">
    <property type="entry name" value="zf-C3HC4_IRF-2BP1_2"/>
    <property type="match status" value="1"/>
</dbReference>
<comment type="subcellular location">
    <subcellularLocation>
        <location evidence="1">Nucleus</location>
    </subcellularLocation>
</comment>
<feature type="region of interest" description="Disordered" evidence="4">
    <location>
        <begin position="812"/>
        <end position="861"/>
    </location>
</feature>
<feature type="compositionally biased region" description="Polar residues" evidence="4">
    <location>
        <begin position="871"/>
        <end position="880"/>
    </location>
</feature>
<dbReference type="InterPro" id="IPR022750">
    <property type="entry name" value="IRF-2BP1_2-like_Znf"/>
</dbReference>
<keyword evidence="3" id="KW-0539">Nucleus</keyword>
<dbReference type="AlphaFoldDB" id="A0AA85JMS9"/>
<dbReference type="Gene3D" id="1.10.10.1580">
    <property type="entry name" value="Interferon regulatory factor 2-binding protein"/>
    <property type="match status" value="1"/>
</dbReference>
<dbReference type="InterPro" id="IPR057414">
    <property type="entry name" value="Zf-C3HC4_IRF-2BP1_2"/>
</dbReference>
<sequence length="973" mass="108256">MTARQSEDLNTMPNFVPTRIQCYLCDLPRYPWAMLSEFSEPVCRGCVNYEGADRIECVLSRARLMKMHYLPRVYHQRTVNDKQEEYSSNTASLSTSSTHDERNISFSDLNMEPRKSPLDINKSLTFKTQINKNSEVNRFIDSHLLNNQINDDIYKSISMFTGGNIQPTSGNISSTAVTSSSSSSTITSNAGNSPQQRDYDNRLKDVCMNFLKYVSLPSLASNASLLANLNSKTVFSSEDQLEHSNTTDDCSTVQFKGNHQNKGVIVSPQSDNIVNNIISSSIPNVVMNPNEMNSLNTPKMNAFLNDDTIETSVTEPKNGLIPESALQSLWNSRLLTTYIQIIGSILGSNPTITDEENHQILNSTVNRVNPQNKANPGNILNSTGNLLNPLIHPYLFNENCHTGKLSKLNMNSNHSNLLLAQQLKLPILIRLRHQSNIQAHFLGLNHTSLIIEDDNHSEQNSSNLVNIMFFEYPIGSSNTCKGFHQLVKLISARVSHQKKHLNNDVNNNNGDDTTDNDVNCLGVEDFEYEVGRDNINQIIWAPFIDLIMLIIQLIYQPFIQKQISATTPLLLPRDLLKQINMLNSTTVETLNLSRKRNSNSYSSDDPNFNQMYGINQKQPRLENAQSYLHNELNGSKSHVGNNYISNMNNPSDRMTDPLKKWKPLLQPRKSPSKRILCNLCPRHLEGSHFVQCPANPEHRFCFQCARNYLERMMNEHQTLRSGNLNSLKLLEIYCPSGKKCVLPGSKSPWAFVTSEIAAILGKTQVNDHTSRVDQSLTSVNTSVQDTPASVATNCTININKCSTNVNPNCRLESMSNTSSTQSSTNSQQDGGDLLSLHSINSKTPPESPIKPSPNEVSLSLSSKPVNIGCHQISNNNNNHTGMHKTLKDSHNVCGKLRSHRRLTSSPLSVSTTSSSATSTPSMSSSMTKSNEVKTKSPSSSSSASTIKLTENDPTKGNIELSPSEMSNEISDNE</sequence>
<keyword evidence="7" id="KW-1185">Reference proteome</keyword>
<feature type="region of interest" description="Disordered" evidence="4">
    <location>
        <begin position="171"/>
        <end position="198"/>
    </location>
</feature>
<evidence type="ECO:0000256" key="2">
    <source>
        <dbReference type="ARBA" id="ARBA00010802"/>
    </source>
</evidence>
<organism evidence="7 8">
    <name type="scientific">Trichobilharzia regenti</name>
    <name type="common">Nasal bird schistosome</name>
    <dbReference type="NCBI Taxonomy" id="157069"/>
    <lineage>
        <taxon>Eukaryota</taxon>
        <taxon>Metazoa</taxon>
        <taxon>Spiralia</taxon>
        <taxon>Lophotrochozoa</taxon>
        <taxon>Platyhelminthes</taxon>
        <taxon>Trematoda</taxon>
        <taxon>Digenea</taxon>
        <taxon>Strigeidida</taxon>
        <taxon>Schistosomatoidea</taxon>
        <taxon>Schistosomatidae</taxon>
        <taxon>Trichobilharzia</taxon>
    </lineage>
</organism>
<evidence type="ECO:0000313" key="8">
    <source>
        <dbReference type="WBParaSite" id="TREG1_35260.1"/>
    </source>
</evidence>
<dbReference type="GO" id="GO:0003714">
    <property type="term" value="F:transcription corepressor activity"/>
    <property type="evidence" value="ECO:0007669"/>
    <property type="project" value="TreeGrafter"/>
</dbReference>
<feature type="compositionally biased region" description="Low complexity" evidence="4">
    <location>
        <begin position="903"/>
        <end position="929"/>
    </location>
</feature>
<feature type="region of interest" description="Disordered" evidence="4">
    <location>
        <begin position="897"/>
        <end position="973"/>
    </location>
</feature>
<dbReference type="WBParaSite" id="TREG1_35260.1">
    <property type="protein sequence ID" value="TREG1_35260.1"/>
    <property type="gene ID" value="TREG1_35260"/>
</dbReference>
<dbReference type="PANTHER" id="PTHR10816:SF19">
    <property type="entry name" value="PROTEIN INTERACTING WITH TTK69 AND SIN3A, ISOFORM D"/>
    <property type="match status" value="1"/>
</dbReference>
<name>A0AA85JMS9_TRIRE</name>
<evidence type="ECO:0000256" key="4">
    <source>
        <dbReference type="SAM" id="MobiDB-lite"/>
    </source>
</evidence>
<feature type="domain" description="Interferon regulatory factor 2-binding protein 1/2-like C3HC4 zinc finger" evidence="6">
    <location>
        <begin position="676"/>
        <end position="760"/>
    </location>
</feature>
<dbReference type="InterPro" id="IPR044882">
    <property type="entry name" value="I2BP1/2_C3HC4-RING_sf"/>
</dbReference>
<protein>
    <submittedName>
        <fullName evidence="8">IRF-2BP1_2 domain-containing protein</fullName>
    </submittedName>
</protein>
<dbReference type="Proteomes" id="UP000050795">
    <property type="component" value="Unassembled WGS sequence"/>
</dbReference>
<feature type="region of interest" description="Disordered" evidence="4">
    <location>
        <begin position="869"/>
        <end position="888"/>
    </location>
</feature>
<evidence type="ECO:0000259" key="5">
    <source>
        <dbReference type="Pfam" id="PF11261"/>
    </source>
</evidence>
<feature type="compositionally biased region" description="Low complexity" evidence="4">
    <location>
        <begin position="815"/>
        <end position="828"/>
    </location>
</feature>
<reference evidence="8" key="2">
    <citation type="submission" date="2023-11" db="UniProtKB">
        <authorList>
            <consortium name="WormBaseParasite"/>
        </authorList>
    </citation>
    <scope>IDENTIFICATION</scope>
</reference>